<dbReference type="InterPro" id="IPR003837">
    <property type="entry name" value="GatC"/>
</dbReference>
<evidence type="ECO:0000256" key="9">
    <source>
        <dbReference type="ARBA" id="ARBA00024799"/>
    </source>
</evidence>
<dbReference type="InterPro" id="IPR006195">
    <property type="entry name" value="aa-tRNA-synth_II"/>
</dbReference>
<keyword evidence="5 13" id="KW-0547">Nucleotide-binding</keyword>
<evidence type="ECO:0000256" key="1">
    <source>
        <dbReference type="ARBA" id="ARBA00006303"/>
    </source>
</evidence>
<evidence type="ECO:0000256" key="12">
    <source>
        <dbReference type="HAMAP-Rule" id="MF_00044"/>
    </source>
</evidence>
<dbReference type="InterPro" id="IPR036113">
    <property type="entry name" value="Asp/Glu-ADT_sf_sub_c"/>
</dbReference>
<dbReference type="GO" id="GO:0016740">
    <property type="term" value="F:transferase activity"/>
    <property type="evidence" value="ECO:0007669"/>
    <property type="project" value="UniProtKB-ARBA"/>
</dbReference>
<dbReference type="InterPro" id="IPR047089">
    <property type="entry name" value="Asp-tRNA-ligase_1_N"/>
</dbReference>
<keyword evidence="12" id="KW-0963">Cytoplasm</keyword>
<dbReference type="PRINTS" id="PR01042">
    <property type="entry name" value="TRNASYNTHASP"/>
</dbReference>
<dbReference type="GO" id="GO:0005524">
    <property type="term" value="F:ATP binding"/>
    <property type="evidence" value="ECO:0007669"/>
    <property type="project" value="UniProtKB-UniRule"/>
</dbReference>
<dbReference type="HAMAP" id="MF_00122">
    <property type="entry name" value="GatC"/>
    <property type="match status" value="1"/>
</dbReference>
<keyword evidence="7 13" id="KW-0648">Protein biosynthesis</keyword>
<dbReference type="Pfam" id="PF01336">
    <property type="entry name" value="tRNA_anti-codon"/>
    <property type="match status" value="1"/>
</dbReference>
<dbReference type="NCBIfam" id="NF001750">
    <property type="entry name" value="PRK00476.1"/>
    <property type="match status" value="1"/>
</dbReference>
<dbReference type="NCBIfam" id="TIGR00459">
    <property type="entry name" value="aspS_bact"/>
    <property type="match status" value="1"/>
</dbReference>
<keyword evidence="8 12" id="KW-0030">Aminoacyl-tRNA synthetase</keyword>
<protein>
    <recommendedName>
        <fullName evidence="12 13">Multifunctional fusion protein</fullName>
    </recommendedName>
    <domain>
        <recommendedName>
            <fullName evidence="12">Aspartate--tRNA ligase</fullName>
            <ecNumber evidence="12">6.1.1.12</ecNumber>
        </recommendedName>
        <alternativeName>
            <fullName evidence="12">Aspartyl-tRNA synthetase</fullName>
            <shortName evidence="12">AspRS</shortName>
        </alternativeName>
    </domain>
    <domain>
        <recommendedName>
            <fullName evidence="13">Aspartyl/glutamyl-tRNA(Asn/Gln) amidotransferase subunit C</fullName>
            <shortName evidence="13">Asp/Glu-ADT subunit C</shortName>
            <ecNumber evidence="13">6.3.5.-</ecNumber>
        </recommendedName>
    </domain>
</protein>
<dbReference type="InterPro" id="IPR045864">
    <property type="entry name" value="aa-tRNA-synth_II/BPL/LPL"/>
</dbReference>
<dbReference type="PANTHER" id="PTHR22594">
    <property type="entry name" value="ASPARTYL/LYSYL-TRNA SYNTHETASE"/>
    <property type="match status" value="1"/>
</dbReference>
<name>A0A9D0ZN58_9FIRM</name>
<dbReference type="Gene3D" id="3.30.1360.30">
    <property type="entry name" value="GAD-like domain"/>
    <property type="match status" value="1"/>
</dbReference>
<accession>A0A9D0ZN58</accession>
<dbReference type="CDD" id="cd00777">
    <property type="entry name" value="AspRS_core"/>
    <property type="match status" value="1"/>
</dbReference>
<feature type="binding site" evidence="12">
    <location>
        <position position="222"/>
    </location>
    <ligand>
        <name>L-aspartate</name>
        <dbReference type="ChEBI" id="CHEBI:29991"/>
    </ligand>
</feature>
<evidence type="ECO:0000256" key="10">
    <source>
        <dbReference type="ARBA" id="ARBA00047380"/>
    </source>
</evidence>
<dbReference type="InterPro" id="IPR002312">
    <property type="entry name" value="Asp/Asn-tRNA-synth_IIb"/>
</dbReference>
<dbReference type="InterPro" id="IPR047090">
    <property type="entry name" value="AspRS_core"/>
</dbReference>
<feature type="region of interest" description="Aspartate" evidence="12">
    <location>
        <begin position="200"/>
        <end position="203"/>
    </location>
</feature>
<evidence type="ECO:0000256" key="13">
    <source>
        <dbReference type="HAMAP-Rule" id="MF_00122"/>
    </source>
</evidence>
<dbReference type="Proteomes" id="UP000824260">
    <property type="component" value="Unassembled WGS sequence"/>
</dbReference>
<dbReference type="PROSITE" id="PS50862">
    <property type="entry name" value="AA_TRNA_LIGASE_II"/>
    <property type="match status" value="1"/>
</dbReference>
<dbReference type="InterPro" id="IPR012340">
    <property type="entry name" value="NA-bd_OB-fold"/>
</dbReference>
<dbReference type="GO" id="GO:0006422">
    <property type="term" value="P:aspartyl-tRNA aminoacylation"/>
    <property type="evidence" value="ECO:0007669"/>
    <property type="project" value="UniProtKB-UniRule"/>
</dbReference>
<dbReference type="EC" id="6.1.1.12" evidence="12"/>
<reference evidence="15" key="1">
    <citation type="submission" date="2020-10" db="EMBL/GenBank/DDBJ databases">
        <authorList>
            <person name="Gilroy R."/>
        </authorList>
    </citation>
    <scope>NUCLEOTIDE SEQUENCE</scope>
    <source>
        <strain evidence="15">ChiSjej6B24-2974</strain>
    </source>
</reference>
<dbReference type="GO" id="GO:0050567">
    <property type="term" value="F:glutaminyl-tRNA synthase (glutamine-hydrolyzing) activity"/>
    <property type="evidence" value="ECO:0007669"/>
    <property type="project" value="UniProtKB-UniRule"/>
</dbReference>
<dbReference type="InterPro" id="IPR029351">
    <property type="entry name" value="GAD_dom"/>
</dbReference>
<evidence type="ECO:0000256" key="4">
    <source>
        <dbReference type="ARBA" id="ARBA00022598"/>
    </source>
</evidence>
<dbReference type="Gene3D" id="2.40.50.140">
    <property type="entry name" value="Nucleic acid-binding proteins"/>
    <property type="match status" value="1"/>
</dbReference>
<evidence type="ECO:0000256" key="2">
    <source>
        <dbReference type="ARBA" id="ARBA00010757"/>
    </source>
</evidence>
<proteinExistence type="inferred from homology"/>
<dbReference type="CDD" id="cd04317">
    <property type="entry name" value="EcAspRS_like_N"/>
    <property type="match status" value="1"/>
</dbReference>
<feature type="domain" description="Aminoacyl-transfer RNA synthetases class-II family profile" evidence="14">
    <location>
        <begin position="143"/>
        <end position="557"/>
    </location>
</feature>
<feature type="binding site" evidence="12">
    <location>
        <begin position="222"/>
        <end position="224"/>
    </location>
    <ligand>
        <name>ATP</name>
        <dbReference type="ChEBI" id="CHEBI:30616"/>
    </ligand>
</feature>
<dbReference type="EC" id="6.3.5.-" evidence="13"/>
<dbReference type="GO" id="GO:0005737">
    <property type="term" value="C:cytoplasm"/>
    <property type="evidence" value="ECO:0007669"/>
    <property type="project" value="UniProtKB-SubCell"/>
</dbReference>
<evidence type="ECO:0000256" key="11">
    <source>
        <dbReference type="ARBA" id="ARBA00047913"/>
    </source>
</evidence>
<dbReference type="InterPro" id="IPR004115">
    <property type="entry name" value="GAD-like_sf"/>
</dbReference>
<dbReference type="GO" id="GO:0004815">
    <property type="term" value="F:aspartate-tRNA ligase activity"/>
    <property type="evidence" value="ECO:0007669"/>
    <property type="project" value="UniProtKB-UniRule"/>
</dbReference>
<dbReference type="SUPFAM" id="SSF50249">
    <property type="entry name" value="Nucleic acid-binding proteins"/>
    <property type="match status" value="1"/>
</dbReference>
<evidence type="ECO:0000256" key="5">
    <source>
        <dbReference type="ARBA" id="ARBA00022741"/>
    </source>
</evidence>
<feature type="binding site" evidence="12">
    <location>
        <begin position="536"/>
        <end position="539"/>
    </location>
    <ligand>
        <name>ATP</name>
        <dbReference type="ChEBI" id="CHEBI:30616"/>
    </ligand>
</feature>
<comment type="catalytic activity">
    <reaction evidence="11 13">
        <text>L-glutamyl-tRNA(Gln) + L-glutamine + ATP + H2O = L-glutaminyl-tRNA(Gln) + L-glutamate + ADP + phosphate + H(+)</text>
        <dbReference type="Rhea" id="RHEA:17521"/>
        <dbReference type="Rhea" id="RHEA-COMP:9681"/>
        <dbReference type="Rhea" id="RHEA-COMP:9684"/>
        <dbReference type="ChEBI" id="CHEBI:15377"/>
        <dbReference type="ChEBI" id="CHEBI:15378"/>
        <dbReference type="ChEBI" id="CHEBI:29985"/>
        <dbReference type="ChEBI" id="CHEBI:30616"/>
        <dbReference type="ChEBI" id="CHEBI:43474"/>
        <dbReference type="ChEBI" id="CHEBI:58359"/>
        <dbReference type="ChEBI" id="CHEBI:78520"/>
        <dbReference type="ChEBI" id="CHEBI:78521"/>
        <dbReference type="ChEBI" id="CHEBI:456216"/>
    </reaction>
</comment>
<dbReference type="HAMAP" id="MF_00044">
    <property type="entry name" value="Asp_tRNA_synth_type1"/>
    <property type="match status" value="1"/>
</dbReference>
<dbReference type="Gene3D" id="1.10.20.60">
    <property type="entry name" value="Glu-tRNAGln amidotransferase C subunit, N-terminal domain"/>
    <property type="match status" value="1"/>
</dbReference>
<feature type="binding site" evidence="12">
    <location>
        <position position="491"/>
    </location>
    <ligand>
        <name>L-aspartate</name>
        <dbReference type="ChEBI" id="CHEBI:29991"/>
    </ligand>
</feature>
<dbReference type="InterPro" id="IPR004524">
    <property type="entry name" value="Asp-tRNA-ligase_1"/>
</dbReference>
<comment type="catalytic activity">
    <reaction evidence="12">
        <text>tRNA(Asp) + L-aspartate + ATP = L-aspartyl-tRNA(Asp) + AMP + diphosphate</text>
        <dbReference type="Rhea" id="RHEA:19649"/>
        <dbReference type="Rhea" id="RHEA-COMP:9660"/>
        <dbReference type="Rhea" id="RHEA-COMP:9678"/>
        <dbReference type="ChEBI" id="CHEBI:29991"/>
        <dbReference type="ChEBI" id="CHEBI:30616"/>
        <dbReference type="ChEBI" id="CHEBI:33019"/>
        <dbReference type="ChEBI" id="CHEBI:78442"/>
        <dbReference type="ChEBI" id="CHEBI:78516"/>
        <dbReference type="ChEBI" id="CHEBI:456215"/>
        <dbReference type="EC" id="6.1.1.12"/>
    </reaction>
</comment>
<feature type="binding site" evidence="12">
    <location>
        <position position="176"/>
    </location>
    <ligand>
        <name>L-aspartate</name>
        <dbReference type="ChEBI" id="CHEBI:29991"/>
    </ligand>
</feature>
<comment type="subunit">
    <text evidence="3 13">Heterotrimer of A, B and C subunits.</text>
</comment>
<reference evidence="15" key="2">
    <citation type="journal article" date="2021" name="PeerJ">
        <title>Extensive microbial diversity within the chicken gut microbiome revealed by metagenomics and culture.</title>
        <authorList>
            <person name="Gilroy R."/>
            <person name="Ravi A."/>
            <person name="Getino M."/>
            <person name="Pursley I."/>
            <person name="Horton D.L."/>
            <person name="Alikhan N.F."/>
            <person name="Baker D."/>
            <person name="Gharbi K."/>
            <person name="Hall N."/>
            <person name="Watson M."/>
            <person name="Adriaenssens E.M."/>
            <person name="Foster-Nyarko E."/>
            <person name="Jarju S."/>
            <person name="Secka A."/>
            <person name="Antonio M."/>
            <person name="Oren A."/>
            <person name="Chaudhuri R.R."/>
            <person name="La Ragione R."/>
            <person name="Hildebrand F."/>
            <person name="Pallen M.J."/>
        </authorList>
    </citation>
    <scope>NUCLEOTIDE SEQUENCE</scope>
    <source>
        <strain evidence="15">ChiSjej6B24-2974</strain>
    </source>
</reference>
<feature type="binding site" evidence="12">
    <location>
        <position position="450"/>
    </location>
    <ligand>
        <name>L-aspartate</name>
        <dbReference type="ChEBI" id="CHEBI:29991"/>
    </ligand>
</feature>
<keyword evidence="4 13" id="KW-0436">Ligase</keyword>
<evidence type="ECO:0000256" key="3">
    <source>
        <dbReference type="ARBA" id="ARBA00011123"/>
    </source>
</evidence>
<comment type="similarity">
    <text evidence="1 12">Belongs to the class-II aminoacyl-tRNA synthetase family. Type 1 subfamily.</text>
</comment>
<evidence type="ECO:0000259" key="14">
    <source>
        <dbReference type="PROSITE" id="PS50862"/>
    </source>
</evidence>
<evidence type="ECO:0000256" key="6">
    <source>
        <dbReference type="ARBA" id="ARBA00022840"/>
    </source>
</evidence>
<keyword evidence="6 13" id="KW-0067">ATP-binding</keyword>
<evidence type="ECO:0000313" key="16">
    <source>
        <dbReference type="Proteomes" id="UP000824260"/>
    </source>
</evidence>
<dbReference type="AlphaFoldDB" id="A0A9D0ZN58"/>
<dbReference type="GO" id="GO:0003676">
    <property type="term" value="F:nucleic acid binding"/>
    <property type="evidence" value="ECO:0007669"/>
    <property type="project" value="InterPro"/>
</dbReference>
<comment type="function">
    <text evidence="12">Catalyzes the attachment of L-aspartate to tRNA(Asp) in a two-step reaction: L-aspartate is first activated by ATP to form Asp-AMP and then transferred to the acceptor end of tRNA(Asp).</text>
</comment>
<dbReference type="Pfam" id="PF02686">
    <property type="entry name" value="GatC"/>
    <property type="match status" value="1"/>
</dbReference>
<dbReference type="SUPFAM" id="SSF141000">
    <property type="entry name" value="Glu-tRNAGln amidotransferase C subunit"/>
    <property type="match status" value="1"/>
</dbReference>
<evidence type="ECO:0000313" key="15">
    <source>
        <dbReference type="EMBL" id="HIQ83306.1"/>
    </source>
</evidence>
<comment type="function">
    <text evidence="9 13">Allows the formation of correctly charged Asn-tRNA(Asn) or Gln-tRNA(Gln) through the transamidation of misacylated Asp-tRNA(Asn) or Glu-tRNA(Gln) in organisms which lack either or both of asparaginyl-tRNA or glutaminyl-tRNA synthetases. The reaction takes place in the presence of glutamine and ATP through an activated phospho-Asp-tRNA(Asn) or phospho-Glu-tRNA(Gln).</text>
</comment>
<comment type="similarity">
    <text evidence="2 13">Belongs to the GatC family.</text>
</comment>
<dbReference type="NCBIfam" id="TIGR00135">
    <property type="entry name" value="gatC"/>
    <property type="match status" value="1"/>
</dbReference>
<organism evidence="15 16">
    <name type="scientific">Candidatus Pullichristensenella stercorigallinarum</name>
    <dbReference type="NCBI Taxonomy" id="2840909"/>
    <lineage>
        <taxon>Bacteria</taxon>
        <taxon>Bacillati</taxon>
        <taxon>Bacillota</taxon>
        <taxon>Clostridia</taxon>
        <taxon>Candidatus Pullichristensenella</taxon>
    </lineage>
</organism>
<gene>
    <name evidence="12 15" type="primary">aspS</name>
    <name evidence="13" type="synonym">gatC</name>
    <name evidence="15" type="ORF">IAA52_09440</name>
</gene>
<dbReference type="InterPro" id="IPR004364">
    <property type="entry name" value="Aa-tRNA-synt_II"/>
</dbReference>
<comment type="catalytic activity">
    <reaction evidence="10 13">
        <text>L-aspartyl-tRNA(Asn) + L-glutamine + ATP + H2O = L-asparaginyl-tRNA(Asn) + L-glutamate + ADP + phosphate + 2 H(+)</text>
        <dbReference type="Rhea" id="RHEA:14513"/>
        <dbReference type="Rhea" id="RHEA-COMP:9674"/>
        <dbReference type="Rhea" id="RHEA-COMP:9677"/>
        <dbReference type="ChEBI" id="CHEBI:15377"/>
        <dbReference type="ChEBI" id="CHEBI:15378"/>
        <dbReference type="ChEBI" id="CHEBI:29985"/>
        <dbReference type="ChEBI" id="CHEBI:30616"/>
        <dbReference type="ChEBI" id="CHEBI:43474"/>
        <dbReference type="ChEBI" id="CHEBI:58359"/>
        <dbReference type="ChEBI" id="CHEBI:78515"/>
        <dbReference type="ChEBI" id="CHEBI:78516"/>
        <dbReference type="ChEBI" id="CHEBI:456216"/>
    </reaction>
</comment>
<comment type="subunit">
    <text evidence="12">Homodimer.</text>
</comment>
<dbReference type="EMBL" id="DVFZ01000095">
    <property type="protein sequence ID" value="HIQ83306.1"/>
    <property type="molecule type" value="Genomic_DNA"/>
</dbReference>
<comment type="caution">
    <text evidence="15">The sequence shown here is derived from an EMBL/GenBank/DDBJ whole genome shotgun (WGS) entry which is preliminary data.</text>
</comment>
<dbReference type="PANTHER" id="PTHR22594:SF5">
    <property type="entry name" value="ASPARTATE--TRNA LIGASE, MITOCHONDRIAL"/>
    <property type="match status" value="1"/>
</dbReference>
<dbReference type="GO" id="GO:0140096">
    <property type="term" value="F:catalytic activity, acting on a protein"/>
    <property type="evidence" value="ECO:0007669"/>
    <property type="project" value="UniProtKB-ARBA"/>
</dbReference>
<dbReference type="Pfam" id="PF00152">
    <property type="entry name" value="tRNA-synt_2"/>
    <property type="match status" value="1"/>
</dbReference>
<evidence type="ECO:0000256" key="8">
    <source>
        <dbReference type="ARBA" id="ARBA00023146"/>
    </source>
</evidence>
<dbReference type="Gene3D" id="3.30.930.10">
    <property type="entry name" value="Bira Bifunctional Protein, Domain 2"/>
    <property type="match status" value="1"/>
</dbReference>
<feature type="binding site" evidence="12">
    <location>
        <position position="231"/>
    </location>
    <ligand>
        <name>ATP</name>
        <dbReference type="ChEBI" id="CHEBI:30616"/>
    </ligand>
</feature>
<feature type="binding site" evidence="12">
    <location>
        <position position="484"/>
    </location>
    <ligand>
        <name>ATP</name>
        <dbReference type="ChEBI" id="CHEBI:30616"/>
    </ligand>
</feature>
<sequence length="689" mass="77697">MMRTRYCGLFRPEHVGERAAVAGWVDTVRDMGGVVFLDVRDREGVMQVVCDQSALPAEMFELAGHVRAESVVRAGGVVRLRDSETVNPLIPTGTVELYASSLTLLSRADPTPFPLEDAAHVREELRLRFRYLDLRRPEMFEALRFRARLVEAAEEFLNERGFLQVETPVLTKSTPEGARDYLVPSRVHPGAFYALPQSPQIFKQLLMVGGVDRYYQVARCFRDEDLRADRQPEFTQVDMEMSFVTQEDVLMHLEELFSHLFERMMGRKLGYAFPRLTWRQAMDLYGTDKPDTRFGMEIVDMTDLMRDCSFSVFRKCVESGGVVRAINAKGGEAFPRAVIDQLGADAVRFGARGMAWIALRGDGSVNSILPKYFSEETFAAILARAGAEKGDLILFCADKLDVARRVLGQLRLRVADLLNLRDPQKFNFLFVTDFPEFEFSEEENRFVAMHHPFTMPYEEDLPYLESDPARVRAQAYDAVLNGVELGSGSVRIHDREVQRRMFQALGFSAEQIQARFGFMIDAFRYGTPPHAGFAFGLDRLAMLLLGRGSLRDVVAFPKLRDGSCPLTGAPDFVDEEQLKVLKLIQPEIEAHIRRRAPAGDGVDLERLAELSRLTLTGAEKQTLARDMRAIVDFAGEIAALDIEDVEPMRYPGDPVNVLREDEAAPPFPRDELLAGASVREGMVRVPKTF</sequence>
<dbReference type="Pfam" id="PF02938">
    <property type="entry name" value="GAD"/>
    <property type="match status" value="1"/>
</dbReference>
<comment type="subcellular location">
    <subcellularLocation>
        <location evidence="12">Cytoplasm</location>
    </subcellularLocation>
</comment>
<dbReference type="SUPFAM" id="SSF55261">
    <property type="entry name" value="GAD domain-like"/>
    <property type="match status" value="1"/>
</dbReference>
<dbReference type="InterPro" id="IPR004365">
    <property type="entry name" value="NA-bd_OB_tRNA"/>
</dbReference>
<evidence type="ECO:0000256" key="7">
    <source>
        <dbReference type="ARBA" id="ARBA00022917"/>
    </source>
</evidence>
<dbReference type="SUPFAM" id="SSF55681">
    <property type="entry name" value="Class II aaRS and biotin synthetases"/>
    <property type="match status" value="1"/>
</dbReference>
<dbReference type="GO" id="GO:0006450">
    <property type="term" value="P:regulation of translational fidelity"/>
    <property type="evidence" value="ECO:0007669"/>
    <property type="project" value="InterPro"/>
</dbReference>
<comment type="caution">
    <text evidence="12">Lacks conserved residue(s) required for the propagation of feature annotation.</text>
</comment>